<feature type="transmembrane region" description="Helical" evidence="8">
    <location>
        <begin position="426"/>
        <end position="446"/>
    </location>
</feature>
<evidence type="ECO:0000256" key="7">
    <source>
        <dbReference type="ARBA" id="ARBA00023136"/>
    </source>
</evidence>
<evidence type="ECO:0000256" key="6">
    <source>
        <dbReference type="ARBA" id="ARBA00022989"/>
    </source>
</evidence>
<dbReference type="PANTHER" id="PTHR33908:SF11">
    <property type="entry name" value="MEMBRANE PROTEIN"/>
    <property type="match status" value="1"/>
</dbReference>
<name>A0A6N2ZCM9_STROR</name>
<evidence type="ECO:0000313" key="10">
    <source>
        <dbReference type="EMBL" id="VYT77074.1"/>
    </source>
</evidence>
<feature type="transmembrane region" description="Helical" evidence="8">
    <location>
        <begin position="169"/>
        <end position="188"/>
    </location>
</feature>
<dbReference type="EMBL" id="CACRUL010000001">
    <property type="protein sequence ID" value="VYT77074.1"/>
    <property type="molecule type" value="Genomic_DNA"/>
</dbReference>
<proteinExistence type="predicted"/>
<evidence type="ECO:0000256" key="3">
    <source>
        <dbReference type="ARBA" id="ARBA00022676"/>
    </source>
</evidence>
<evidence type="ECO:0000256" key="2">
    <source>
        <dbReference type="ARBA" id="ARBA00022475"/>
    </source>
</evidence>
<protein>
    <recommendedName>
        <fullName evidence="9">Glycosyltransferase RgtA/B/C/D-like domain-containing protein</fullName>
    </recommendedName>
</protein>
<keyword evidence="6 8" id="KW-1133">Transmembrane helix</keyword>
<keyword evidence="2" id="KW-1003">Cell membrane</keyword>
<feature type="transmembrane region" description="Helical" evidence="8">
    <location>
        <begin position="452"/>
        <end position="469"/>
    </location>
</feature>
<evidence type="ECO:0000259" key="9">
    <source>
        <dbReference type="Pfam" id="PF13231"/>
    </source>
</evidence>
<dbReference type="PANTHER" id="PTHR33908">
    <property type="entry name" value="MANNOSYLTRANSFERASE YKCB-RELATED"/>
    <property type="match status" value="1"/>
</dbReference>
<accession>A0A6N2ZCM9</accession>
<evidence type="ECO:0000256" key="5">
    <source>
        <dbReference type="ARBA" id="ARBA00022692"/>
    </source>
</evidence>
<feature type="transmembrane region" description="Helical" evidence="8">
    <location>
        <begin position="476"/>
        <end position="493"/>
    </location>
</feature>
<organism evidence="10">
    <name type="scientific">Streptococcus oralis</name>
    <dbReference type="NCBI Taxonomy" id="1303"/>
    <lineage>
        <taxon>Bacteria</taxon>
        <taxon>Bacillati</taxon>
        <taxon>Bacillota</taxon>
        <taxon>Bacilli</taxon>
        <taxon>Lactobacillales</taxon>
        <taxon>Streptococcaceae</taxon>
        <taxon>Streptococcus</taxon>
    </lineage>
</organism>
<dbReference type="GO" id="GO:0009103">
    <property type="term" value="P:lipopolysaccharide biosynthetic process"/>
    <property type="evidence" value="ECO:0007669"/>
    <property type="project" value="UniProtKB-ARBA"/>
</dbReference>
<feature type="transmembrane region" description="Helical" evidence="8">
    <location>
        <begin position="259"/>
        <end position="278"/>
    </location>
</feature>
<dbReference type="RefSeq" id="WP_156676343.1">
    <property type="nucleotide sequence ID" value="NZ_CACRUL010000001.1"/>
</dbReference>
<dbReference type="GO" id="GO:0016763">
    <property type="term" value="F:pentosyltransferase activity"/>
    <property type="evidence" value="ECO:0007669"/>
    <property type="project" value="TreeGrafter"/>
</dbReference>
<sequence length="511" mass="58164">MLVKSKNILLGVLHLIMLLLMVHWFIISVVYLKDISGWGLVAGGVVFLLAYIGRSYVKRAFAWLMKHKTGLMVGAILVQIVFMLSAELFIRRDAAVVYTGAFSLLKESSISSYLSRNPNNLPLFLYERFFYQIFGGAGLWVMQVLNMVFVNAGAILLYRLGLKHYDQKVADWVYTLYVVLICYSPYFYSMYTDIPPLPLIALQLGIALNLLKGGDSGAQWKTSLLFGLLSGLTMLIRPTTIIVVIAFWMVLFFKGQWKIFGKVLALTTLSTGLVFGALNTTVKHQTAVPILKGEGLAKGPLLFINLGLTDIGHNQADMKEGLLKYVDEDKRDEYNNGMFKNEYIIKEIKRRLKEYGPIGLLGHLYTKQSLTVAEGTLGWLYRDVEYEKTPVINPLYERYTKDFPFAKWVRTYFLSTDRPQYKYYEFLKQVIWIIMAAGLVLVYLKKREEDDIHFLSLAVFGGLLFLTIFEGGKTRYLIQFLPQILLLASIGLADRPKKWLLASKGSSETHM</sequence>
<dbReference type="InterPro" id="IPR050297">
    <property type="entry name" value="LipidA_mod_glycosyltrf_83"/>
</dbReference>
<evidence type="ECO:0000256" key="4">
    <source>
        <dbReference type="ARBA" id="ARBA00022679"/>
    </source>
</evidence>
<gene>
    <name evidence="10" type="ORF">SRLFYP117_00411</name>
</gene>
<keyword evidence="5 8" id="KW-0812">Transmembrane</keyword>
<evidence type="ECO:0000256" key="8">
    <source>
        <dbReference type="SAM" id="Phobius"/>
    </source>
</evidence>
<feature type="domain" description="Glycosyltransferase RgtA/B/C/D-like" evidence="9">
    <location>
        <begin position="128"/>
        <end position="274"/>
    </location>
</feature>
<feature type="transmembrane region" description="Helical" evidence="8">
    <location>
        <begin position="129"/>
        <end position="157"/>
    </location>
</feature>
<feature type="transmembrane region" description="Helical" evidence="8">
    <location>
        <begin position="12"/>
        <end position="32"/>
    </location>
</feature>
<dbReference type="Pfam" id="PF13231">
    <property type="entry name" value="PMT_2"/>
    <property type="match status" value="1"/>
</dbReference>
<keyword evidence="4" id="KW-0808">Transferase</keyword>
<evidence type="ECO:0000256" key="1">
    <source>
        <dbReference type="ARBA" id="ARBA00004651"/>
    </source>
</evidence>
<dbReference type="InterPro" id="IPR038731">
    <property type="entry name" value="RgtA/B/C-like"/>
</dbReference>
<keyword evidence="7 8" id="KW-0472">Membrane</keyword>
<feature type="transmembrane region" description="Helical" evidence="8">
    <location>
        <begin position="194"/>
        <end position="211"/>
    </location>
</feature>
<feature type="transmembrane region" description="Helical" evidence="8">
    <location>
        <begin position="223"/>
        <end position="253"/>
    </location>
</feature>
<feature type="transmembrane region" description="Helical" evidence="8">
    <location>
        <begin position="38"/>
        <end position="57"/>
    </location>
</feature>
<dbReference type="GO" id="GO:0005886">
    <property type="term" value="C:plasma membrane"/>
    <property type="evidence" value="ECO:0007669"/>
    <property type="project" value="UniProtKB-SubCell"/>
</dbReference>
<reference evidence="10" key="1">
    <citation type="submission" date="2019-11" db="EMBL/GenBank/DDBJ databases">
        <authorList>
            <person name="Feng L."/>
        </authorList>
    </citation>
    <scope>NUCLEOTIDE SEQUENCE</scope>
    <source>
        <strain evidence="10">SrubneriLFYP117</strain>
    </source>
</reference>
<dbReference type="AlphaFoldDB" id="A0A6N2ZCM9"/>
<feature type="transmembrane region" description="Helical" evidence="8">
    <location>
        <begin position="69"/>
        <end position="90"/>
    </location>
</feature>
<keyword evidence="3" id="KW-0328">Glycosyltransferase</keyword>
<comment type="subcellular location">
    <subcellularLocation>
        <location evidence="1">Cell membrane</location>
        <topology evidence="1">Multi-pass membrane protein</topology>
    </subcellularLocation>
</comment>